<dbReference type="Pfam" id="PF13302">
    <property type="entry name" value="Acetyltransf_3"/>
    <property type="match status" value="1"/>
</dbReference>
<dbReference type="CDD" id="cd04301">
    <property type="entry name" value="NAT_SF"/>
    <property type="match status" value="1"/>
</dbReference>
<comment type="similarity">
    <text evidence="3">Belongs to the acetyltransferase family. RimJ subfamily.</text>
</comment>
<evidence type="ECO:0000256" key="2">
    <source>
        <dbReference type="ARBA" id="ARBA00023315"/>
    </source>
</evidence>
<evidence type="ECO:0000256" key="3">
    <source>
        <dbReference type="ARBA" id="ARBA00038502"/>
    </source>
</evidence>
<gene>
    <name evidence="5" type="ORF">NGB36_28930</name>
</gene>
<keyword evidence="1" id="KW-0808">Transferase</keyword>
<dbReference type="SUPFAM" id="SSF55729">
    <property type="entry name" value="Acyl-CoA N-acyltransferases (Nat)"/>
    <property type="match status" value="1"/>
</dbReference>
<keyword evidence="2" id="KW-0012">Acyltransferase</keyword>
<feature type="domain" description="N-acetyltransferase" evidence="4">
    <location>
        <begin position="18"/>
        <end position="175"/>
    </location>
</feature>
<dbReference type="InterPro" id="IPR051531">
    <property type="entry name" value="N-acetyltransferase"/>
</dbReference>
<dbReference type="Proteomes" id="UP001057702">
    <property type="component" value="Unassembled WGS sequence"/>
</dbReference>
<sequence>MDDTMNDTTDGTLHGLSVTLRPLTSADIPRLARIRSTPEVYERWRGGDDLASAVADDFADPAAHTLVIEYEGRVIGAIQWTPEDEPDYRHAGIDIYLDPLVHGRGLGTDAVRTLARHLITDHGHHRLTIDPAADNAAAIRCYEKAGFRPVGIMRRYERGPDGTWHDGLLMDLLAEEFTDDSS</sequence>
<dbReference type="PROSITE" id="PS51186">
    <property type="entry name" value="GNAT"/>
    <property type="match status" value="1"/>
</dbReference>
<dbReference type="PANTHER" id="PTHR43792">
    <property type="entry name" value="GNAT FAMILY, PUTATIVE (AFU_ORTHOLOGUE AFUA_3G00765)-RELATED-RELATED"/>
    <property type="match status" value="1"/>
</dbReference>
<dbReference type="PANTHER" id="PTHR43792:SF8">
    <property type="entry name" value="[RIBOSOMAL PROTEIN US5]-ALANINE N-ACETYLTRANSFERASE"/>
    <property type="match status" value="1"/>
</dbReference>
<dbReference type="InterPro" id="IPR000182">
    <property type="entry name" value="GNAT_dom"/>
</dbReference>
<comment type="caution">
    <text evidence="5">The sequence shown here is derived from an EMBL/GenBank/DDBJ whole genome shotgun (WGS) entry which is preliminary data.</text>
</comment>
<organism evidence="5 6">
    <name type="scientific">Streptomyces humicola</name>
    <dbReference type="NCBI Taxonomy" id="2953240"/>
    <lineage>
        <taxon>Bacteria</taxon>
        <taxon>Bacillati</taxon>
        <taxon>Actinomycetota</taxon>
        <taxon>Actinomycetes</taxon>
        <taxon>Kitasatosporales</taxon>
        <taxon>Streptomycetaceae</taxon>
        <taxon>Streptomyces</taxon>
    </lineage>
</organism>
<protein>
    <submittedName>
        <fullName evidence="5">GNAT family N-acetyltransferase</fullName>
    </submittedName>
</protein>
<proteinExistence type="inferred from homology"/>
<accession>A0ABT1Q3J9</accession>
<dbReference type="InterPro" id="IPR016181">
    <property type="entry name" value="Acyl_CoA_acyltransferase"/>
</dbReference>
<name>A0ABT1Q3J9_9ACTN</name>
<evidence type="ECO:0000256" key="1">
    <source>
        <dbReference type="ARBA" id="ARBA00022679"/>
    </source>
</evidence>
<dbReference type="Gene3D" id="3.40.630.30">
    <property type="match status" value="1"/>
</dbReference>
<evidence type="ECO:0000313" key="5">
    <source>
        <dbReference type="EMBL" id="MCQ4084491.1"/>
    </source>
</evidence>
<keyword evidence="6" id="KW-1185">Reference proteome</keyword>
<dbReference type="EMBL" id="JANFNG010000036">
    <property type="protein sequence ID" value="MCQ4084491.1"/>
    <property type="molecule type" value="Genomic_DNA"/>
</dbReference>
<evidence type="ECO:0000259" key="4">
    <source>
        <dbReference type="PROSITE" id="PS51186"/>
    </source>
</evidence>
<evidence type="ECO:0000313" key="6">
    <source>
        <dbReference type="Proteomes" id="UP001057702"/>
    </source>
</evidence>
<reference evidence="5" key="1">
    <citation type="submission" date="2022-06" db="EMBL/GenBank/DDBJ databases">
        <title>Draft genome sequence of Streptomyces sp. RB6PN25 isolated from peat swamp forest in Thailand.</title>
        <authorList>
            <person name="Duangmal K."/>
            <person name="Klaysubun C."/>
        </authorList>
    </citation>
    <scope>NUCLEOTIDE SEQUENCE</scope>
    <source>
        <strain evidence="5">RB6PN25</strain>
    </source>
</reference>